<dbReference type="InterPro" id="IPR032696">
    <property type="entry name" value="SQ_cyclase_C"/>
</dbReference>
<evidence type="ECO:0000256" key="2">
    <source>
        <dbReference type="ARBA" id="ARBA00009755"/>
    </source>
</evidence>
<comment type="similarity">
    <text evidence="2">Belongs to the terpene cyclase/mutase family.</text>
</comment>
<dbReference type="InterPro" id="IPR032697">
    <property type="entry name" value="SQ_cyclase_N"/>
</dbReference>
<dbReference type="PANTHER" id="PTHR11764">
    <property type="entry name" value="TERPENE CYCLASE/MUTASE FAMILY MEMBER"/>
    <property type="match status" value="1"/>
</dbReference>
<evidence type="ECO:0000256" key="3">
    <source>
        <dbReference type="ARBA" id="ARBA00022737"/>
    </source>
</evidence>
<feature type="domain" description="Squalene cyclase N-terminal" evidence="6">
    <location>
        <begin position="21"/>
        <end position="296"/>
    </location>
</feature>
<gene>
    <name evidence="7" type="primary">sqhC</name>
    <name evidence="7" type="ORF">GCM10007416_12380</name>
</gene>
<evidence type="ECO:0000259" key="6">
    <source>
        <dbReference type="Pfam" id="PF13249"/>
    </source>
</evidence>
<dbReference type="InterPro" id="IPR002365">
    <property type="entry name" value="Terpene_synthase_CS"/>
</dbReference>
<accession>A0ABQ1GC94</accession>
<dbReference type="Pfam" id="PF13249">
    <property type="entry name" value="SQHop_cyclase_N"/>
    <property type="match status" value="1"/>
</dbReference>
<reference evidence="8" key="1">
    <citation type="journal article" date="2019" name="Int. J. Syst. Evol. Microbiol.">
        <title>The Global Catalogue of Microorganisms (GCM) 10K type strain sequencing project: providing services to taxonomists for standard genome sequencing and annotation.</title>
        <authorList>
            <consortium name="The Broad Institute Genomics Platform"/>
            <consortium name="The Broad Institute Genome Sequencing Center for Infectious Disease"/>
            <person name="Wu L."/>
            <person name="Ma J."/>
        </authorList>
    </citation>
    <scope>NUCLEOTIDE SEQUENCE [LARGE SCALE GENOMIC DNA]</scope>
    <source>
        <strain evidence="8">CGMCC 1.12404</strain>
    </source>
</reference>
<dbReference type="SFLD" id="SFLDG01016">
    <property type="entry name" value="Prenyltransferase_Like_2"/>
    <property type="match status" value="1"/>
</dbReference>
<dbReference type="SUPFAM" id="SSF48239">
    <property type="entry name" value="Terpenoid cyclases/Protein prenyltransferases"/>
    <property type="match status" value="2"/>
</dbReference>
<keyword evidence="8" id="KW-1185">Reference proteome</keyword>
<dbReference type="Gene3D" id="1.50.10.20">
    <property type="match status" value="2"/>
</dbReference>
<evidence type="ECO:0000259" key="5">
    <source>
        <dbReference type="Pfam" id="PF13243"/>
    </source>
</evidence>
<dbReference type="Pfam" id="PF13243">
    <property type="entry name" value="SQHop_cyclase_C"/>
    <property type="match status" value="1"/>
</dbReference>
<dbReference type="InterPro" id="IPR018333">
    <property type="entry name" value="Squalene_cyclase"/>
</dbReference>
<dbReference type="NCBIfam" id="TIGR01787">
    <property type="entry name" value="squalene_cyclas"/>
    <property type="match status" value="1"/>
</dbReference>
<proteinExistence type="inferred from homology"/>
<comment type="pathway">
    <text evidence="1">Secondary metabolite biosynthesis; hopanoid biosynthesis.</text>
</comment>
<comment type="caution">
    <text evidence="7">The sequence shown here is derived from an EMBL/GenBank/DDBJ whole genome shotgun (WGS) entry which is preliminary data.</text>
</comment>
<dbReference type="Proteomes" id="UP000617979">
    <property type="component" value="Unassembled WGS sequence"/>
</dbReference>
<evidence type="ECO:0000256" key="1">
    <source>
        <dbReference type="ARBA" id="ARBA00004999"/>
    </source>
</evidence>
<organism evidence="7 8">
    <name type="scientific">Kroppenstedtia guangzhouensis</name>
    <dbReference type="NCBI Taxonomy" id="1274356"/>
    <lineage>
        <taxon>Bacteria</taxon>
        <taxon>Bacillati</taxon>
        <taxon>Bacillota</taxon>
        <taxon>Bacilli</taxon>
        <taxon>Bacillales</taxon>
        <taxon>Thermoactinomycetaceae</taxon>
        <taxon>Kroppenstedtia</taxon>
    </lineage>
</organism>
<dbReference type="PROSITE" id="PS01074">
    <property type="entry name" value="TERPENE_SYNTHASES"/>
    <property type="match status" value="1"/>
</dbReference>
<keyword evidence="4" id="KW-0413">Isomerase</keyword>
<evidence type="ECO:0000313" key="7">
    <source>
        <dbReference type="EMBL" id="GGA40916.1"/>
    </source>
</evidence>
<name>A0ABQ1GC94_9BACL</name>
<sequence>MRRSPEHLQAAANGANKLIGELIRQQQTDGRWIFCFESGVMSDAYMLLLYEIFGTGRQEYREGMAQRLLSLSDNGIWRSYPDEKGGSVTATLEASVALVAAGFKELSDPLIQNSQAFVREQGGIDAAGSLTRVAMILIGLHSWPENAQIPIKLFLLPWWFPISFFDFVGFTRVHVAPILLASHRKFSVHLPGGPRDLAHWNGEGGAGDVSARSLRLDQKIDELLPHIRLSGGGGRLDRLVEERGLRFILDRIEPDGTLYSYFSTTFLMLFALMAMGYRRDHPLILRAISGLERFYLPVKGGIHLQETTSTVWDTALISYALQEAGMAAHDPVIQKAGSYLLSRQQTRLGDWALRNTGVTPGGWGFSDINTINPDVDDTAYALRALGPLARLNPRIHQYWARGVRWELSMQNRDGGWSAFEKNTDKKWPKILLPKSDAQTVWTDPSTADLTGRTLEWIGNHLSWRRGHPVVDRATSFLLKIQESDGSWFGRWGISYIYGTWAALTGLTSVGFRQGHPAIDKGVQWLLSVQQDDGGWGESCYSDVVRKYVPLKMSTPVQTAWAVDALVAVHDAPTPAIEAGVHRLLQLCEHPGEPAEYPTGGGLSGQFYIYYHSYRYVWPLTALSHYRRKYAEK</sequence>
<evidence type="ECO:0000256" key="4">
    <source>
        <dbReference type="ARBA" id="ARBA00023235"/>
    </source>
</evidence>
<dbReference type="PANTHER" id="PTHR11764:SF20">
    <property type="entry name" value="LANOSTEROL SYNTHASE"/>
    <property type="match status" value="1"/>
</dbReference>
<dbReference type="RefSeq" id="WP_188430956.1">
    <property type="nucleotide sequence ID" value="NZ_BMEX01000003.1"/>
</dbReference>
<dbReference type="EMBL" id="BMEX01000003">
    <property type="protein sequence ID" value="GGA40916.1"/>
    <property type="molecule type" value="Genomic_DNA"/>
</dbReference>
<evidence type="ECO:0000313" key="8">
    <source>
        <dbReference type="Proteomes" id="UP000617979"/>
    </source>
</evidence>
<dbReference type="InterPro" id="IPR008930">
    <property type="entry name" value="Terpenoid_cyclase/PrenylTrfase"/>
</dbReference>
<protein>
    <submittedName>
        <fullName evidence="7">Squalene--hopene cyclase</fullName>
    </submittedName>
</protein>
<feature type="domain" description="Squalene cyclase C-terminal" evidence="5">
    <location>
        <begin position="309"/>
        <end position="627"/>
    </location>
</feature>
<keyword evidence="3" id="KW-0677">Repeat</keyword>